<evidence type="ECO:0000313" key="2">
    <source>
        <dbReference type="Proteomes" id="UP000075884"/>
    </source>
</evidence>
<accession>A0A182NWH7</accession>
<organism evidence="1 2">
    <name type="scientific">Anopheles dirus</name>
    <dbReference type="NCBI Taxonomy" id="7168"/>
    <lineage>
        <taxon>Eukaryota</taxon>
        <taxon>Metazoa</taxon>
        <taxon>Ecdysozoa</taxon>
        <taxon>Arthropoda</taxon>
        <taxon>Hexapoda</taxon>
        <taxon>Insecta</taxon>
        <taxon>Pterygota</taxon>
        <taxon>Neoptera</taxon>
        <taxon>Endopterygota</taxon>
        <taxon>Diptera</taxon>
        <taxon>Nematocera</taxon>
        <taxon>Culicoidea</taxon>
        <taxon>Culicidae</taxon>
        <taxon>Anophelinae</taxon>
        <taxon>Anopheles</taxon>
    </lineage>
</organism>
<reference evidence="1" key="2">
    <citation type="submission" date="2020-05" db="UniProtKB">
        <authorList>
            <consortium name="EnsemblMetazoa"/>
        </authorList>
    </citation>
    <scope>IDENTIFICATION</scope>
    <source>
        <strain evidence="1">WRAIR2</strain>
    </source>
</reference>
<dbReference type="VEuPathDB" id="VectorBase:ADIR014249"/>
<name>A0A182NWH7_9DIPT</name>
<dbReference type="AlphaFoldDB" id="A0A182NWH7"/>
<dbReference type="Proteomes" id="UP000075884">
    <property type="component" value="Unassembled WGS sequence"/>
</dbReference>
<dbReference type="EnsemblMetazoa" id="ADIR014249-RA">
    <property type="protein sequence ID" value="ADIR014249-PA"/>
    <property type="gene ID" value="ADIR014249"/>
</dbReference>
<evidence type="ECO:0000313" key="1">
    <source>
        <dbReference type="EnsemblMetazoa" id="ADIR014249-PA"/>
    </source>
</evidence>
<keyword evidence="2" id="KW-1185">Reference proteome</keyword>
<protein>
    <submittedName>
        <fullName evidence="1">Uncharacterized protein</fullName>
    </submittedName>
</protein>
<reference evidence="2" key="1">
    <citation type="submission" date="2013-03" db="EMBL/GenBank/DDBJ databases">
        <title>The Genome Sequence of Anopheles dirus WRAIR2.</title>
        <authorList>
            <consortium name="The Broad Institute Genomics Platform"/>
            <person name="Neafsey D.E."/>
            <person name="Walton C."/>
            <person name="Walker B."/>
            <person name="Young S.K."/>
            <person name="Zeng Q."/>
            <person name="Gargeya S."/>
            <person name="Fitzgerald M."/>
            <person name="Haas B."/>
            <person name="Abouelleil A."/>
            <person name="Allen A.W."/>
            <person name="Alvarado L."/>
            <person name="Arachchi H.M."/>
            <person name="Berlin A.M."/>
            <person name="Chapman S.B."/>
            <person name="Gainer-Dewar J."/>
            <person name="Goldberg J."/>
            <person name="Griggs A."/>
            <person name="Gujja S."/>
            <person name="Hansen M."/>
            <person name="Howarth C."/>
            <person name="Imamovic A."/>
            <person name="Ireland A."/>
            <person name="Larimer J."/>
            <person name="McCowan C."/>
            <person name="Murphy C."/>
            <person name="Pearson M."/>
            <person name="Poon T.W."/>
            <person name="Priest M."/>
            <person name="Roberts A."/>
            <person name="Saif S."/>
            <person name="Shea T."/>
            <person name="Sisk P."/>
            <person name="Sykes S."/>
            <person name="Wortman J."/>
            <person name="Nusbaum C."/>
            <person name="Birren B."/>
        </authorList>
    </citation>
    <scope>NUCLEOTIDE SEQUENCE [LARGE SCALE GENOMIC DNA]</scope>
    <source>
        <strain evidence="2">WRAIR2</strain>
    </source>
</reference>
<proteinExistence type="predicted"/>
<sequence>MFLLRFLPVLWTDLVDHSNPQITKQNISVNLSTIW</sequence>